<keyword evidence="3 11" id="KW-0808">Transferase</keyword>
<comment type="similarity">
    <text evidence="1">Belongs to the CpsD/CapB family.</text>
</comment>
<dbReference type="CDD" id="cd05387">
    <property type="entry name" value="BY-kinase"/>
    <property type="match status" value="1"/>
</dbReference>
<reference evidence="11 12" key="1">
    <citation type="submission" date="2019-01" db="EMBL/GenBank/DDBJ databases">
        <title>Whole Genome of Ornithobacterium rhinotracheale FARPER-174b.</title>
        <authorList>
            <person name="Tataje-Lavanda L.A."/>
            <person name="Montalvan A."/>
            <person name="Montesinos R."/>
            <person name="Zimic M."/>
            <person name="Fernandez-Sanchez M."/>
            <person name="Fernandez-Diaz M."/>
        </authorList>
    </citation>
    <scope>NUCLEOTIDE SEQUENCE [LARGE SCALE GENOMIC DNA]</scope>
    <source>
        <strain evidence="11 12">FARPER-174b</strain>
    </source>
</reference>
<evidence type="ECO:0000256" key="1">
    <source>
        <dbReference type="ARBA" id="ARBA00007316"/>
    </source>
</evidence>
<sequence>MTENQKDNSLEIKEIIAPYLRYWYIYAICAILAVVGVKLYTRYIVPEYSTYATVLIKTGNNNGGQGGALSAIQEVNGMRSEGIDNELLSLRSKRLLKKVIENLNLYTTLTRKGKVLETEVYGKESPLKIIVQPKDSIARFSENFALTYDDKNVYLTQGGKVGKYAYDLPIIFDFGSITFKKKSAKIGTGEMQMNISDAQTVTDRLRGRIDANRFQNYQSAIILSMTNSEPEKAKDIILNLIEVFNEDAVDDKNMEARKTAAFVNERIKIINDELGGVEGEIENFKEDNQIVDPISGASESLTEMKALSKELLDLNTKEEFTNIYKNQIRNAPIDEILPSNILSQNAELSSYVSEYNKIVIERNVQKQAGTDLNPVIKGKTEQLHQLKDAIISSIQKEANLLKTQKDLINNKLKKYQTAFNRFPAQERILRSINRQQSIKENLYLLLLQKREENAIALATSADKAKLIDAPESSGPINLNFSTYYLGALLLGLLIPIGLVYLSTLLDTKIKGRKELSRLVGDYPILGELPSLKKEEANDVVTEDLSSLAESFRVLRTNLQFMLGASTNNEGKTILVTSTIKGEGKTFVSINLAHILSQLKDKKTVIIGADIRNPQLQRYFHGSRKNIGLTEYLYDKNVSIGDILIKSSYDNKTAMILSGAIPPNPTELIMSERLGELIQDLKQEFDFIIIDSAPLLLVSDTYHISHYADVCMIVVRSGFTDKQLLEHPLKAVEDHKIKHASFVLNDVNSRNSGYGYGYNYGYGYGYHSKKKKSWYKKLLSKITKK</sequence>
<dbReference type="InterPro" id="IPR027417">
    <property type="entry name" value="P-loop_NTPase"/>
</dbReference>
<dbReference type="NCBIfam" id="TIGR01007">
    <property type="entry name" value="eps_fam"/>
    <property type="match status" value="1"/>
</dbReference>
<dbReference type="InterPro" id="IPR005702">
    <property type="entry name" value="Wzc-like_C"/>
</dbReference>
<dbReference type="InterPro" id="IPR050445">
    <property type="entry name" value="Bact_polysacc_biosynth/exp"/>
</dbReference>
<keyword evidence="5 11" id="KW-0418">Kinase</keyword>
<evidence type="ECO:0000256" key="5">
    <source>
        <dbReference type="ARBA" id="ARBA00022777"/>
    </source>
</evidence>
<evidence type="ECO:0000313" key="12">
    <source>
        <dbReference type="Proteomes" id="UP000287701"/>
    </source>
</evidence>
<evidence type="ECO:0000256" key="6">
    <source>
        <dbReference type="ARBA" id="ARBA00022840"/>
    </source>
</evidence>
<evidence type="ECO:0000256" key="8">
    <source>
        <dbReference type="ARBA" id="ARBA00051245"/>
    </source>
</evidence>
<comment type="catalytic activity">
    <reaction evidence="8">
        <text>L-tyrosyl-[protein] + ATP = O-phospho-L-tyrosyl-[protein] + ADP + H(+)</text>
        <dbReference type="Rhea" id="RHEA:10596"/>
        <dbReference type="Rhea" id="RHEA-COMP:10136"/>
        <dbReference type="Rhea" id="RHEA-COMP:20101"/>
        <dbReference type="ChEBI" id="CHEBI:15378"/>
        <dbReference type="ChEBI" id="CHEBI:30616"/>
        <dbReference type="ChEBI" id="CHEBI:46858"/>
        <dbReference type="ChEBI" id="CHEBI:61978"/>
        <dbReference type="ChEBI" id="CHEBI:456216"/>
        <dbReference type="EC" id="2.7.10.2"/>
    </reaction>
</comment>
<dbReference type="Gene3D" id="3.40.50.300">
    <property type="entry name" value="P-loop containing nucleotide triphosphate hydrolases"/>
    <property type="match status" value="1"/>
</dbReference>
<keyword evidence="9" id="KW-0472">Membrane</keyword>
<dbReference type="SUPFAM" id="SSF52540">
    <property type="entry name" value="P-loop containing nucleoside triphosphate hydrolases"/>
    <property type="match status" value="1"/>
</dbReference>
<keyword evidence="4" id="KW-0547">Nucleotide-binding</keyword>
<dbReference type="EMBL" id="CP035107">
    <property type="protein sequence ID" value="QAR29929.1"/>
    <property type="molecule type" value="Genomic_DNA"/>
</dbReference>
<keyword evidence="9" id="KW-0812">Transmembrane</keyword>
<dbReference type="Pfam" id="PF13614">
    <property type="entry name" value="AAA_31"/>
    <property type="match status" value="1"/>
</dbReference>
<evidence type="ECO:0000256" key="4">
    <source>
        <dbReference type="ARBA" id="ARBA00022741"/>
    </source>
</evidence>
<dbReference type="RefSeq" id="WP_128500445.1">
    <property type="nucleotide sequence ID" value="NZ_CP035107.1"/>
</dbReference>
<dbReference type="GO" id="GO:0004715">
    <property type="term" value="F:non-membrane spanning protein tyrosine kinase activity"/>
    <property type="evidence" value="ECO:0007669"/>
    <property type="project" value="UniProtKB-EC"/>
</dbReference>
<evidence type="ECO:0000313" key="11">
    <source>
        <dbReference type="EMBL" id="QAR29929.1"/>
    </source>
</evidence>
<evidence type="ECO:0000259" key="10">
    <source>
        <dbReference type="Pfam" id="PF13614"/>
    </source>
</evidence>
<feature type="transmembrane region" description="Helical" evidence="9">
    <location>
        <begin position="21"/>
        <end position="40"/>
    </location>
</feature>
<keyword evidence="7" id="KW-0829">Tyrosine-protein kinase</keyword>
<evidence type="ECO:0000256" key="7">
    <source>
        <dbReference type="ARBA" id="ARBA00023137"/>
    </source>
</evidence>
<dbReference type="EC" id="2.7.10.2" evidence="2"/>
<dbReference type="PANTHER" id="PTHR32309:SF13">
    <property type="entry name" value="FERRIC ENTEROBACTIN TRANSPORT PROTEIN FEPE"/>
    <property type="match status" value="1"/>
</dbReference>
<dbReference type="AlphaFoldDB" id="A0A410JP65"/>
<protein>
    <recommendedName>
        <fullName evidence="2">non-specific protein-tyrosine kinase</fullName>
        <ecNumber evidence="2">2.7.10.2</ecNumber>
    </recommendedName>
</protein>
<gene>
    <name evidence="11" type="ORF">EQP59_00415</name>
</gene>
<feature type="transmembrane region" description="Helical" evidence="9">
    <location>
        <begin position="483"/>
        <end position="505"/>
    </location>
</feature>
<accession>A0A410JP65</accession>
<dbReference type="OrthoDB" id="9794577at2"/>
<evidence type="ECO:0000256" key="3">
    <source>
        <dbReference type="ARBA" id="ARBA00022679"/>
    </source>
</evidence>
<evidence type="ECO:0000256" key="9">
    <source>
        <dbReference type="SAM" id="Phobius"/>
    </source>
</evidence>
<feature type="domain" description="AAA" evidence="10">
    <location>
        <begin position="571"/>
        <end position="716"/>
    </location>
</feature>
<dbReference type="Proteomes" id="UP000287701">
    <property type="component" value="Chromosome"/>
</dbReference>
<dbReference type="InterPro" id="IPR025669">
    <property type="entry name" value="AAA_dom"/>
</dbReference>
<dbReference type="GO" id="GO:0005524">
    <property type="term" value="F:ATP binding"/>
    <property type="evidence" value="ECO:0007669"/>
    <property type="project" value="UniProtKB-KW"/>
</dbReference>
<keyword evidence="6" id="KW-0067">ATP-binding</keyword>
<proteinExistence type="inferred from homology"/>
<keyword evidence="9" id="KW-1133">Transmembrane helix</keyword>
<name>A0A410JP65_ORNRH</name>
<evidence type="ECO:0000256" key="2">
    <source>
        <dbReference type="ARBA" id="ARBA00011903"/>
    </source>
</evidence>
<dbReference type="GO" id="GO:0005886">
    <property type="term" value="C:plasma membrane"/>
    <property type="evidence" value="ECO:0007669"/>
    <property type="project" value="TreeGrafter"/>
</dbReference>
<dbReference type="PANTHER" id="PTHR32309">
    <property type="entry name" value="TYROSINE-PROTEIN KINASE"/>
    <property type="match status" value="1"/>
</dbReference>
<organism evidence="11 12">
    <name type="scientific">Ornithobacterium rhinotracheale</name>
    <dbReference type="NCBI Taxonomy" id="28251"/>
    <lineage>
        <taxon>Bacteria</taxon>
        <taxon>Pseudomonadati</taxon>
        <taxon>Bacteroidota</taxon>
        <taxon>Flavobacteriia</taxon>
        <taxon>Flavobacteriales</taxon>
        <taxon>Weeksellaceae</taxon>
        <taxon>Ornithobacterium</taxon>
    </lineage>
</organism>